<gene>
    <name evidence="1" type="ORF">MarDSR_360</name>
</gene>
<sequence>MNKWSLTVVSEDAKLCISRHKGREVSVFQKDGKLTEPPDEFLVYVSLWRHIFPK</sequence>
<accession>A0AA96IZ94</accession>
<evidence type="ECO:0000313" key="1">
    <source>
        <dbReference type="EMBL" id="WNL50399.1"/>
    </source>
</evidence>
<dbReference type="EMBL" id="OR343189">
    <property type="protein sequence ID" value="WNL50399.1"/>
    <property type="molecule type" value="Genomic_DNA"/>
</dbReference>
<organism evidence="1">
    <name type="scientific">Marseillevirus sp</name>
    <dbReference type="NCBI Taxonomy" id="2809551"/>
    <lineage>
        <taxon>Viruses</taxon>
        <taxon>Varidnaviria</taxon>
        <taxon>Bamfordvirae</taxon>
        <taxon>Nucleocytoviricota</taxon>
        <taxon>Megaviricetes</taxon>
        <taxon>Pimascovirales</taxon>
        <taxon>Pimascovirales incertae sedis</taxon>
        <taxon>Marseilleviridae</taxon>
        <taxon>Marseillevirus</taxon>
    </lineage>
</organism>
<name>A0AA96IZ94_9VIRU</name>
<protein>
    <submittedName>
        <fullName evidence="1">Uncharacterized protein</fullName>
    </submittedName>
</protein>
<proteinExistence type="predicted"/>
<reference evidence="1" key="1">
    <citation type="submission" date="2023-07" db="EMBL/GenBank/DDBJ databases">
        <authorList>
            <person name="Xia Y."/>
        </authorList>
    </citation>
    <scope>NUCLEOTIDE SEQUENCE</scope>
    <source>
        <strain evidence="1">E</strain>
    </source>
</reference>